<evidence type="ECO:0000256" key="5">
    <source>
        <dbReference type="ARBA" id="ARBA00022833"/>
    </source>
</evidence>
<dbReference type="CDD" id="cd06263">
    <property type="entry name" value="MAM"/>
    <property type="match status" value="1"/>
</dbReference>
<dbReference type="Gene3D" id="2.60.210.10">
    <property type="entry name" value="Apoptosis, Tumor Necrosis Factor Receptor Associated Protein 2, Chain A"/>
    <property type="match status" value="1"/>
</dbReference>
<keyword evidence="9" id="KW-0325">Glycoprotein</keyword>
<evidence type="ECO:0000259" key="12">
    <source>
        <dbReference type="PROSITE" id="PS50060"/>
    </source>
</evidence>
<evidence type="ECO:0000259" key="13">
    <source>
        <dbReference type="PROSITE" id="PS51864"/>
    </source>
</evidence>
<dbReference type="Gene3D" id="2.60.120.200">
    <property type="match status" value="1"/>
</dbReference>
<evidence type="ECO:0000256" key="4">
    <source>
        <dbReference type="ARBA" id="ARBA00022801"/>
    </source>
</evidence>
<evidence type="ECO:0000256" key="1">
    <source>
        <dbReference type="ARBA" id="ARBA00022670"/>
    </source>
</evidence>
<dbReference type="EMBL" id="JBHFQA010000017">
    <property type="protein sequence ID" value="KAL2084261.1"/>
    <property type="molecule type" value="Genomic_DNA"/>
</dbReference>
<evidence type="ECO:0000256" key="11">
    <source>
        <dbReference type="RuleBase" id="RU361183"/>
    </source>
</evidence>
<dbReference type="AlphaFoldDB" id="A0ABD1JDX6"/>
<keyword evidence="6 10" id="KW-0482">Metalloprotease</keyword>
<evidence type="ECO:0000256" key="2">
    <source>
        <dbReference type="ARBA" id="ARBA00022723"/>
    </source>
</evidence>
<keyword evidence="4 10" id="KW-0378">Hydrolase</keyword>
<dbReference type="SUPFAM" id="SSF49599">
    <property type="entry name" value="TRAF domain-like"/>
    <property type="match status" value="1"/>
</dbReference>
<gene>
    <name evidence="14" type="ORF">ACEWY4_019779</name>
</gene>
<name>A0ABD1JDX6_9TELE</name>
<keyword evidence="8" id="KW-1015">Disulfide bond</keyword>
<feature type="domain" description="MAM" evidence="12">
    <location>
        <begin position="178"/>
        <end position="341"/>
    </location>
</feature>
<dbReference type="InterPro" id="IPR001506">
    <property type="entry name" value="Peptidase_M12A"/>
</dbReference>
<dbReference type="SUPFAM" id="SSF49899">
    <property type="entry name" value="Concanavalin A-like lectins/glucanases"/>
    <property type="match status" value="1"/>
</dbReference>
<dbReference type="Pfam" id="PF01400">
    <property type="entry name" value="Astacin"/>
    <property type="match status" value="1"/>
</dbReference>
<dbReference type="PROSITE" id="PS50060">
    <property type="entry name" value="MAM_2"/>
    <property type="match status" value="1"/>
</dbReference>
<feature type="binding site" evidence="10">
    <location>
        <position position="67"/>
    </location>
    <ligand>
        <name>Zn(2+)</name>
        <dbReference type="ChEBI" id="CHEBI:29105"/>
        <note>catalytic</note>
    </ligand>
</feature>
<dbReference type="InterPro" id="IPR024079">
    <property type="entry name" value="MetalloPept_cat_dom_sf"/>
</dbReference>
<evidence type="ECO:0000313" key="14">
    <source>
        <dbReference type="EMBL" id="KAL2084261.1"/>
    </source>
</evidence>
<dbReference type="InterPro" id="IPR002083">
    <property type="entry name" value="MATH/TRAF_dom"/>
</dbReference>
<reference evidence="14 15" key="1">
    <citation type="submission" date="2024-09" db="EMBL/GenBank/DDBJ databases">
        <title>A chromosome-level genome assembly of Gray's grenadier anchovy, Coilia grayii.</title>
        <authorList>
            <person name="Fu Z."/>
        </authorList>
    </citation>
    <scope>NUCLEOTIDE SEQUENCE [LARGE SCALE GENOMIC DNA]</scope>
    <source>
        <strain evidence="14">G4</strain>
        <tissue evidence="14">Muscle</tissue>
    </source>
</reference>
<dbReference type="GO" id="GO:0008270">
    <property type="term" value="F:zinc ion binding"/>
    <property type="evidence" value="ECO:0007669"/>
    <property type="project" value="UniProtKB-UniRule"/>
</dbReference>
<dbReference type="InterPro" id="IPR006026">
    <property type="entry name" value="Peptidase_Metallo"/>
</dbReference>
<dbReference type="Pfam" id="PF22486">
    <property type="entry name" value="MATH_2"/>
    <property type="match status" value="1"/>
</dbReference>
<evidence type="ECO:0000256" key="9">
    <source>
        <dbReference type="ARBA" id="ARBA00023180"/>
    </source>
</evidence>
<dbReference type="SMART" id="SM00235">
    <property type="entry name" value="ZnMc"/>
    <property type="match status" value="1"/>
</dbReference>
<sequence length="451" mass="51546">MNAKGVILRAFEQFRLKTCVDFKPRGSESHYISVEKHKGCWSSAGKTAMRQTLSIGANCDHIAIVEHEFLHALGFLHEQSRYDRERYITINWKNVVEGMAFNFYKYGKELSSTMDTPYDYWSIMHYGQNAFSNRKGPTIHTKDARFQDVIGQKLDMSPYDAEEVNRLYKCTDSISFLEHCSFDDKGMCDMNSSGWERVNGADGGPHSDHTHLDTASQGSFMYFSTSHHSGEESAHMISRRMTPGRSCKVQCLEFFYYHTGNETDQLSIWIREFDGDSDATGTRRLMGQISGSPAYYWQIHHVPLNATKTFQVEFEGRKGAGSSGGGFSVDDINLSETECPHHTWHIRNFSKVLNNSAQSPFLFSPKYYSIDGYRFQIMLQMMEDHFGAYVHLVSGSNDDNLQWPCPWRQVTIQALDQNAHIQRRMSAQISLTTDPTQPGQRGNKRVFIIAL</sequence>
<keyword evidence="15" id="KW-1185">Reference proteome</keyword>
<feature type="binding site" evidence="10">
    <location>
        <position position="77"/>
    </location>
    <ligand>
        <name>Zn(2+)</name>
        <dbReference type="ChEBI" id="CHEBI:29105"/>
        <note>catalytic</note>
    </ligand>
</feature>
<keyword evidence="2 10" id="KW-0479">Metal-binding</keyword>
<keyword evidence="5 10" id="KW-0862">Zinc</keyword>
<dbReference type="PRINTS" id="PR00020">
    <property type="entry name" value="MAMDOMAIN"/>
</dbReference>
<dbReference type="Proteomes" id="UP001591681">
    <property type="component" value="Unassembled WGS sequence"/>
</dbReference>
<comment type="caution">
    <text evidence="10">Lacks conserved residue(s) required for the propagation of feature annotation.</text>
</comment>
<accession>A0ABD1JDX6</accession>
<keyword evidence="3" id="KW-0732">Signal</keyword>
<dbReference type="GO" id="GO:0006508">
    <property type="term" value="P:proteolysis"/>
    <property type="evidence" value="ECO:0007669"/>
    <property type="project" value="UniProtKB-KW"/>
</dbReference>
<feature type="active site" evidence="10">
    <location>
        <position position="68"/>
    </location>
</feature>
<dbReference type="PROSITE" id="PS51864">
    <property type="entry name" value="ASTACIN"/>
    <property type="match status" value="1"/>
</dbReference>
<evidence type="ECO:0000256" key="8">
    <source>
        <dbReference type="ARBA" id="ARBA00023157"/>
    </source>
</evidence>
<protein>
    <recommendedName>
        <fullName evidence="11">Metalloendopeptidase</fullName>
        <ecNumber evidence="11">3.4.24.-</ecNumber>
    </recommendedName>
</protein>
<dbReference type="EC" id="3.4.24.-" evidence="11"/>
<dbReference type="GO" id="GO:0004222">
    <property type="term" value="F:metalloendopeptidase activity"/>
    <property type="evidence" value="ECO:0007669"/>
    <property type="project" value="UniProtKB-UniRule"/>
</dbReference>
<keyword evidence="1 10" id="KW-0645">Protease</keyword>
<proteinExistence type="predicted"/>
<dbReference type="InterPro" id="IPR000998">
    <property type="entry name" value="MAM_dom"/>
</dbReference>
<dbReference type="PANTHER" id="PTHR10127:SF903">
    <property type="entry name" value="MEPRIN A SUBUNIT"/>
    <property type="match status" value="1"/>
</dbReference>
<evidence type="ECO:0000256" key="10">
    <source>
        <dbReference type="PROSITE-ProRule" id="PRU01211"/>
    </source>
</evidence>
<evidence type="ECO:0000256" key="7">
    <source>
        <dbReference type="ARBA" id="ARBA00023145"/>
    </source>
</evidence>
<dbReference type="InterPro" id="IPR008974">
    <property type="entry name" value="TRAF-like"/>
</dbReference>
<evidence type="ECO:0000256" key="3">
    <source>
        <dbReference type="ARBA" id="ARBA00022729"/>
    </source>
</evidence>
<keyword evidence="7" id="KW-0865">Zymogen</keyword>
<feature type="domain" description="Peptidase M12A" evidence="13">
    <location>
        <begin position="1"/>
        <end position="171"/>
    </location>
</feature>
<evidence type="ECO:0000313" key="15">
    <source>
        <dbReference type="Proteomes" id="UP001591681"/>
    </source>
</evidence>
<dbReference type="SMART" id="SM00137">
    <property type="entry name" value="MAM"/>
    <property type="match status" value="1"/>
</dbReference>
<dbReference type="PRINTS" id="PR00480">
    <property type="entry name" value="ASTACIN"/>
</dbReference>
<comment type="caution">
    <text evidence="14">The sequence shown here is derived from an EMBL/GenBank/DDBJ whole genome shotgun (WGS) entry which is preliminary data.</text>
</comment>
<dbReference type="InterPro" id="IPR013320">
    <property type="entry name" value="ConA-like_dom_sf"/>
</dbReference>
<dbReference type="PANTHER" id="PTHR10127">
    <property type="entry name" value="DISCOIDIN, CUB, EGF, LAMININ , AND ZINC METALLOPROTEASE DOMAIN CONTAINING"/>
    <property type="match status" value="1"/>
</dbReference>
<dbReference type="Pfam" id="PF00629">
    <property type="entry name" value="MAM"/>
    <property type="match status" value="1"/>
</dbReference>
<dbReference type="Gene3D" id="3.40.390.10">
    <property type="entry name" value="Collagenase (Catalytic Domain)"/>
    <property type="match status" value="1"/>
</dbReference>
<dbReference type="FunFam" id="3.40.390.10:FF:000015">
    <property type="entry name" value="Meprin A subunit"/>
    <property type="match status" value="1"/>
</dbReference>
<evidence type="ECO:0000256" key="6">
    <source>
        <dbReference type="ARBA" id="ARBA00023049"/>
    </source>
</evidence>
<organism evidence="14 15">
    <name type="scientific">Coilia grayii</name>
    <name type="common">Gray's grenadier anchovy</name>
    <dbReference type="NCBI Taxonomy" id="363190"/>
    <lineage>
        <taxon>Eukaryota</taxon>
        <taxon>Metazoa</taxon>
        <taxon>Chordata</taxon>
        <taxon>Craniata</taxon>
        <taxon>Vertebrata</taxon>
        <taxon>Euteleostomi</taxon>
        <taxon>Actinopterygii</taxon>
        <taxon>Neopterygii</taxon>
        <taxon>Teleostei</taxon>
        <taxon>Clupei</taxon>
        <taxon>Clupeiformes</taxon>
        <taxon>Clupeoidei</taxon>
        <taxon>Engraulidae</taxon>
        <taxon>Coilinae</taxon>
        <taxon>Coilia</taxon>
    </lineage>
</organism>
<dbReference type="SUPFAM" id="SSF55486">
    <property type="entry name" value="Metalloproteases ('zincins'), catalytic domain"/>
    <property type="match status" value="1"/>
</dbReference>
<comment type="cofactor">
    <cofactor evidence="10 11">
        <name>Zn(2+)</name>
        <dbReference type="ChEBI" id="CHEBI:29105"/>
    </cofactor>
    <text evidence="10 11">Binds 1 zinc ion per subunit.</text>
</comment>
<feature type="binding site" evidence="10">
    <location>
        <position position="71"/>
    </location>
    <ligand>
        <name>Zn(2+)</name>
        <dbReference type="ChEBI" id="CHEBI:29105"/>
        <note>catalytic</note>
    </ligand>
</feature>